<organism evidence="2 3">
    <name type="scientific">Eiseniibacteriota bacterium</name>
    <dbReference type="NCBI Taxonomy" id="2212470"/>
    <lineage>
        <taxon>Bacteria</taxon>
        <taxon>Candidatus Eiseniibacteriota</taxon>
    </lineage>
</organism>
<evidence type="ECO:0000256" key="1">
    <source>
        <dbReference type="SAM" id="Phobius"/>
    </source>
</evidence>
<keyword evidence="1" id="KW-0812">Transmembrane</keyword>
<feature type="transmembrane region" description="Helical" evidence="1">
    <location>
        <begin position="508"/>
        <end position="527"/>
    </location>
</feature>
<evidence type="ECO:0000313" key="2">
    <source>
        <dbReference type="EMBL" id="MBI5171097.1"/>
    </source>
</evidence>
<feature type="transmembrane region" description="Helical" evidence="1">
    <location>
        <begin position="451"/>
        <end position="472"/>
    </location>
</feature>
<feature type="transmembrane region" description="Helical" evidence="1">
    <location>
        <begin position="380"/>
        <end position="406"/>
    </location>
</feature>
<dbReference type="EMBL" id="JACRIW010000118">
    <property type="protein sequence ID" value="MBI5171097.1"/>
    <property type="molecule type" value="Genomic_DNA"/>
</dbReference>
<keyword evidence="1" id="KW-1133">Transmembrane helix</keyword>
<proteinExistence type="predicted"/>
<name>A0A933SFC9_UNCEI</name>
<feature type="transmembrane region" description="Helical" evidence="1">
    <location>
        <begin position="58"/>
        <end position="77"/>
    </location>
</feature>
<feature type="transmembrane region" description="Helical" evidence="1">
    <location>
        <begin position="418"/>
        <end position="439"/>
    </location>
</feature>
<evidence type="ECO:0000313" key="3">
    <source>
        <dbReference type="Proteomes" id="UP000696931"/>
    </source>
</evidence>
<dbReference type="Proteomes" id="UP000696931">
    <property type="component" value="Unassembled WGS sequence"/>
</dbReference>
<keyword evidence="1" id="KW-0472">Membrane</keyword>
<protein>
    <submittedName>
        <fullName evidence="2">Uncharacterized protein</fullName>
    </submittedName>
</protein>
<feature type="transmembrane region" description="Helical" evidence="1">
    <location>
        <begin position="198"/>
        <end position="217"/>
    </location>
</feature>
<reference evidence="2" key="1">
    <citation type="submission" date="2020-07" db="EMBL/GenBank/DDBJ databases">
        <title>Huge and variable diversity of episymbiotic CPR bacteria and DPANN archaea in groundwater ecosystems.</title>
        <authorList>
            <person name="He C.Y."/>
            <person name="Keren R."/>
            <person name="Whittaker M."/>
            <person name="Farag I.F."/>
            <person name="Doudna J."/>
            <person name="Cate J.H.D."/>
            <person name="Banfield J.F."/>
        </authorList>
    </citation>
    <scope>NUCLEOTIDE SEQUENCE</scope>
    <source>
        <strain evidence="2">NC_groundwater_1813_Pr3_B-0.1um_71_17</strain>
    </source>
</reference>
<dbReference type="AlphaFoldDB" id="A0A933SFC9"/>
<gene>
    <name evidence="2" type="ORF">HZA61_16545</name>
</gene>
<feature type="transmembrane region" description="Helical" evidence="1">
    <location>
        <begin position="299"/>
        <end position="320"/>
    </location>
</feature>
<comment type="caution">
    <text evidence="2">The sequence shown here is derived from an EMBL/GenBank/DDBJ whole genome shotgun (WGS) entry which is preliminary data.</text>
</comment>
<feature type="transmembrane region" description="Helical" evidence="1">
    <location>
        <begin position="229"/>
        <end position="249"/>
    </location>
</feature>
<accession>A0A933SFC9</accession>
<feature type="transmembrane region" description="Helical" evidence="1">
    <location>
        <begin position="332"/>
        <end position="365"/>
    </location>
</feature>
<feature type="transmembrane region" description="Helical" evidence="1">
    <location>
        <begin position="121"/>
        <end position="139"/>
    </location>
</feature>
<sequence length="686" mass="74411">MKLAPRVWVLAALFVLAIAGLKAGGPLGQAGAYVWLGVFPGMAVARLLVPRAGTATRWTLGLLLSPLVSALVAWALLRAGQDLQTASRLVGMGGWLLFAGGEGRTIGRDGDTETEAPVTRWAWIAIAAAVCFALLGPSFNPWIRIRSDTWVHGAIVTEIAQHGVPPVDPRFIGMKLNYVWIFHLFIAQLTSLRGQDPFVFMVLFNGVAMGVLVSTAWQAAWALWDGERAARGAVLLLTLGLNAGAWLLWPLRLLRALTGDVRGPDEVRRIAAHSKWDSTDVLYELHAPFSHMVNFWDKYTLGGPLGGAYLYLLLHFWALARWLRDGQWRWLVVAFAAGAGGVLLHSVVALGVIPVTTGAVVLALLVRPKAPWLPAPGRLAAFWTATVAGFAVALPYLVSIATGWSAKKSGMQHQVIQIGWVMPWTILTACGVTGAFALGGVRRAFAEKRALAAWLAIWTGGLVALACIVHLPEGNEHKFVWEISAALALLGGGVALDAFDRLRAKLGATAFAALFALVFLVPPALFLRGYLLDPMRTRAEALAPASGERAMYAFLRDSTDRDAVVIDHRSRDLVLVLGQRRMLAGTIFNTERAGFPAEELAARRELTDDLYGPVAMARADEAYLVQSAVAARALHRVSEAYVLYRAGDFAPGDAPWARLEAALPQSVTKRYDRDGFRLYQFRLPPP</sequence>